<dbReference type="PANTHER" id="PTHR19446">
    <property type="entry name" value="REVERSE TRANSCRIPTASES"/>
    <property type="match status" value="1"/>
</dbReference>
<dbReference type="OrthoDB" id="1002092at2759"/>
<dbReference type="AlphaFoldDB" id="A0A6D2KT01"/>
<evidence type="ECO:0000313" key="2">
    <source>
        <dbReference type="EMBL" id="CAA7055113.1"/>
    </source>
</evidence>
<protein>
    <recommendedName>
        <fullName evidence="1">Reverse transcriptase domain-containing protein</fullName>
    </recommendedName>
</protein>
<dbReference type="InterPro" id="IPR000477">
    <property type="entry name" value="RT_dom"/>
</dbReference>
<feature type="domain" description="Reverse transcriptase" evidence="1">
    <location>
        <begin position="1"/>
        <end position="174"/>
    </location>
</feature>
<gene>
    <name evidence="2" type="ORF">MERR_LOCUS42349</name>
</gene>
<dbReference type="Proteomes" id="UP000467841">
    <property type="component" value="Unassembled WGS sequence"/>
</dbReference>
<dbReference type="InterPro" id="IPR043502">
    <property type="entry name" value="DNA/RNA_pol_sf"/>
</dbReference>
<name>A0A6D2KT01_9BRAS</name>
<proteinExistence type="predicted"/>
<dbReference type="Pfam" id="PF00078">
    <property type="entry name" value="RVT_1"/>
    <property type="match status" value="1"/>
</dbReference>
<keyword evidence="3" id="KW-1185">Reference proteome</keyword>
<sequence>MVNRLKKVIANLIGPAQASFIPGRLSTDNIVVLQEVVHSMRRKKGKKGWMLLKLDLEKAYDRVRWDYLEDTLVASGLSEKWVRWILECVTGPSMHVLWNGEKPEAGKPERGLRQGDPLSPYLFVMCQKVSLEKSKIYFSANVTWDQREEISGFSGIQQTCDLGKYLGMPVYRND</sequence>
<organism evidence="2 3">
    <name type="scientific">Microthlaspi erraticum</name>
    <dbReference type="NCBI Taxonomy" id="1685480"/>
    <lineage>
        <taxon>Eukaryota</taxon>
        <taxon>Viridiplantae</taxon>
        <taxon>Streptophyta</taxon>
        <taxon>Embryophyta</taxon>
        <taxon>Tracheophyta</taxon>
        <taxon>Spermatophyta</taxon>
        <taxon>Magnoliopsida</taxon>
        <taxon>eudicotyledons</taxon>
        <taxon>Gunneridae</taxon>
        <taxon>Pentapetalae</taxon>
        <taxon>rosids</taxon>
        <taxon>malvids</taxon>
        <taxon>Brassicales</taxon>
        <taxon>Brassicaceae</taxon>
        <taxon>Coluteocarpeae</taxon>
        <taxon>Microthlaspi</taxon>
    </lineage>
</organism>
<accession>A0A6D2KT01</accession>
<dbReference type="EMBL" id="CACVBM020001606">
    <property type="protein sequence ID" value="CAA7055113.1"/>
    <property type="molecule type" value="Genomic_DNA"/>
</dbReference>
<dbReference type="SUPFAM" id="SSF56672">
    <property type="entry name" value="DNA/RNA polymerases"/>
    <property type="match status" value="1"/>
</dbReference>
<evidence type="ECO:0000259" key="1">
    <source>
        <dbReference type="PROSITE" id="PS50878"/>
    </source>
</evidence>
<comment type="caution">
    <text evidence="2">The sequence shown here is derived from an EMBL/GenBank/DDBJ whole genome shotgun (WGS) entry which is preliminary data.</text>
</comment>
<evidence type="ECO:0000313" key="3">
    <source>
        <dbReference type="Proteomes" id="UP000467841"/>
    </source>
</evidence>
<reference evidence="2" key="1">
    <citation type="submission" date="2020-01" db="EMBL/GenBank/DDBJ databases">
        <authorList>
            <person name="Mishra B."/>
        </authorList>
    </citation>
    <scope>NUCLEOTIDE SEQUENCE [LARGE SCALE GENOMIC DNA]</scope>
</reference>
<dbReference type="PROSITE" id="PS50878">
    <property type="entry name" value="RT_POL"/>
    <property type="match status" value="1"/>
</dbReference>